<evidence type="ECO:0000313" key="3">
    <source>
        <dbReference type="EnsemblPlants" id="AUR62037173-RA:cds"/>
    </source>
</evidence>
<dbReference type="Pfam" id="PF26138">
    <property type="entry name" value="DUF8040"/>
    <property type="match status" value="1"/>
</dbReference>
<feature type="region of interest" description="Disordered" evidence="1">
    <location>
        <begin position="88"/>
        <end position="110"/>
    </location>
</feature>
<reference evidence="3" key="2">
    <citation type="submission" date="2021-03" db="UniProtKB">
        <authorList>
            <consortium name="EnsemblPlants"/>
        </authorList>
    </citation>
    <scope>IDENTIFICATION</scope>
</reference>
<dbReference type="InterPro" id="IPR058353">
    <property type="entry name" value="DUF8040"/>
</dbReference>
<dbReference type="Proteomes" id="UP000596660">
    <property type="component" value="Unplaced"/>
</dbReference>
<proteinExistence type="predicted"/>
<protein>
    <recommendedName>
        <fullName evidence="2">DUF8040 domain-containing protein</fullName>
    </recommendedName>
</protein>
<feature type="region of interest" description="Disordered" evidence="1">
    <location>
        <begin position="128"/>
        <end position="157"/>
    </location>
</feature>
<keyword evidence="4" id="KW-1185">Reference proteome</keyword>
<dbReference type="EnsemblPlants" id="AUR62037173-RA">
    <property type="protein sequence ID" value="AUR62037173-RA:cds"/>
    <property type="gene ID" value="AUR62037173"/>
</dbReference>
<feature type="compositionally biased region" description="Acidic residues" evidence="1">
    <location>
        <begin position="88"/>
        <end position="101"/>
    </location>
</feature>
<sequence>MTGLAQHPITNTVDIEKENQIERWHKFLADFPKCGLVIATKGLANTNLMEQIFQGTTAVGVGRCFSPAMARGTSYLYNNVAGLSINDDNEEFGDDDQEVEDYDRTREGSGDNVNIDSDYVGIDVNASSAAQSVSPPKTVRKQVKGGTSTKRKSEGIIDNYDEKRRKASIDTVIELLEKSLANKPTDRFSKVVHTLNRMGVYGSRGQEYYVRAVKYFETEEYANMFLALEGDEHRIGDENIRHACMILALQELRDLVEDNLDSTTIPPTRQPRRERGESGAEFIHSLLTETPTECQIQLRLDRNMFIQLVNLMIEKDLLHDAKYVKVPEQYYNEVLKALVILSFDIIRPHHDLSVVPPEVANGTRYWSYFKDAIGALDELLSMPLIYTFINVGWEGSVHDTTVWKDNLGDPNYNFPHPPPGAADSTMYAQWRKDSMDIVRHHITLRIWRTNRSESGNEGDNNHDQSNNEDDENANHMEVDG</sequence>
<feature type="domain" description="DUF8040" evidence="2">
    <location>
        <begin position="278"/>
        <end position="329"/>
    </location>
</feature>
<accession>A0A803MY93</accession>
<evidence type="ECO:0000259" key="2">
    <source>
        <dbReference type="Pfam" id="PF26138"/>
    </source>
</evidence>
<feature type="region of interest" description="Disordered" evidence="1">
    <location>
        <begin position="451"/>
        <end position="480"/>
    </location>
</feature>
<dbReference type="AlphaFoldDB" id="A0A803MY93"/>
<evidence type="ECO:0000313" key="4">
    <source>
        <dbReference type="Proteomes" id="UP000596660"/>
    </source>
</evidence>
<name>A0A803MY93_CHEQI</name>
<organism evidence="3 4">
    <name type="scientific">Chenopodium quinoa</name>
    <name type="common">Quinoa</name>
    <dbReference type="NCBI Taxonomy" id="63459"/>
    <lineage>
        <taxon>Eukaryota</taxon>
        <taxon>Viridiplantae</taxon>
        <taxon>Streptophyta</taxon>
        <taxon>Embryophyta</taxon>
        <taxon>Tracheophyta</taxon>
        <taxon>Spermatophyta</taxon>
        <taxon>Magnoliopsida</taxon>
        <taxon>eudicotyledons</taxon>
        <taxon>Gunneridae</taxon>
        <taxon>Pentapetalae</taxon>
        <taxon>Caryophyllales</taxon>
        <taxon>Chenopodiaceae</taxon>
        <taxon>Chenopodioideae</taxon>
        <taxon>Atripliceae</taxon>
        <taxon>Chenopodium</taxon>
    </lineage>
</organism>
<reference evidence="3" key="1">
    <citation type="journal article" date="2017" name="Nature">
        <title>The genome of Chenopodium quinoa.</title>
        <authorList>
            <person name="Jarvis D.E."/>
            <person name="Ho Y.S."/>
            <person name="Lightfoot D.J."/>
            <person name="Schmoeckel S.M."/>
            <person name="Li B."/>
            <person name="Borm T.J.A."/>
            <person name="Ohyanagi H."/>
            <person name="Mineta K."/>
            <person name="Michell C.T."/>
            <person name="Saber N."/>
            <person name="Kharbatia N.M."/>
            <person name="Rupper R.R."/>
            <person name="Sharp A.R."/>
            <person name="Dally N."/>
            <person name="Boughton B.A."/>
            <person name="Woo Y.H."/>
            <person name="Gao G."/>
            <person name="Schijlen E.G.W.M."/>
            <person name="Guo X."/>
            <person name="Momin A.A."/>
            <person name="Negrao S."/>
            <person name="Al-Babili S."/>
            <person name="Gehring C."/>
            <person name="Roessner U."/>
            <person name="Jung C."/>
            <person name="Murphy K."/>
            <person name="Arold S.T."/>
            <person name="Gojobori T."/>
            <person name="van der Linden C.G."/>
            <person name="van Loo E.N."/>
            <person name="Jellen E.N."/>
            <person name="Maughan P.J."/>
            <person name="Tester M."/>
        </authorList>
    </citation>
    <scope>NUCLEOTIDE SEQUENCE [LARGE SCALE GENOMIC DNA]</scope>
    <source>
        <strain evidence="3">cv. PI 614886</strain>
    </source>
</reference>
<dbReference type="Gramene" id="AUR62037173-RA">
    <property type="protein sequence ID" value="AUR62037173-RA:cds"/>
    <property type="gene ID" value="AUR62037173"/>
</dbReference>
<evidence type="ECO:0000256" key="1">
    <source>
        <dbReference type="SAM" id="MobiDB-lite"/>
    </source>
</evidence>